<dbReference type="AlphaFoldDB" id="A0A1H8RPI6"/>
<dbReference type="Pfam" id="PF13302">
    <property type="entry name" value="Acetyltransf_3"/>
    <property type="match status" value="1"/>
</dbReference>
<sequence length="242" mass="26246">MTDPRPTAPVPLRTGRRLALALAREEMMQEYHRWETDPATVVGFGARWPVPWDVFRARFRSSHTSDHYQLFELITAEGAVPVGTASLSVDQAVNSAEFTLVIAPEHRGRGYATEATALTLDWAFGIASLSAVWLEVLAPHTAAVNAYLKAGFRTAGRLRSAALWQGRRVDKLLLDCVPADLDPPPPLAPRPAPHSATPPHPERKPAGSEEVIDMSCPDINCRKGGCTTGPESGRPADTAKGR</sequence>
<dbReference type="PROSITE" id="PS51186">
    <property type="entry name" value="GNAT"/>
    <property type="match status" value="1"/>
</dbReference>
<evidence type="ECO:0000259" key="2">
    <source>
        <dbReference type="PROSITE" id="PS51186"/>
    </source>
</evidence>
<keyword evidence="4" id="KW-1185">Reference proteome</keyword>
<protein>
    <submittedName>
        <fullName evidence="3">Protein N-acetyltransferase, RimJ/RimL family</fullName>
    </submittedName>
</protein>
<feature type="compositionally biased region" description="Pro residues" evidence="1">
    <location>
        <begin position="183"/>
        <end position="199"/>
    </location>
</feature>
<dbReference type="EMBL" id="FODD01000036">
    <property type="protein sequence ID" value="SEO68207.1"/>
    <property type="molecule type" value="Genomic_DNA"/>
</dbReference>
<dbReference type="CDD" id="cd04301">
    <property type="entry name" value="NAT_SF"/>
    <property type="match status" value="1"/>
</dbReference>
<gene>
    <name evidence="3" type="ORF">SAMN05216267_103613</name>
</gene>
<dbReference type="PANTHER" id="PTHR43415:SF3">
    <property type="entry name" value="GNAT-FAMILY ACETYLTRANSFERASE"/>
    <property type="match status" value="1"/>
</dbReference>
<evidence type="ECO:0000313" key="3">
    <source>
        <dbReference type="EMBL" id="SEO68207.1"/>
    </source>
</evidence>
<proteinExistence type="predicted"/>
<dbReference type="Proteomes" id="UP000181951">
    <property type="component" value="Unassembled WGS sequence"/>
</dbReference>
<name>A0A1H8RPI6_9ACTN</name>
<feature type="region of interest" description="Disordered" evidence="1">
    <location>
        <begin position="183"/>
        <end position="242"/>
    </location>
</feature>
<keyword evidence="3" id="KW-0808">Transferase</keyword>
<evidence type="ECO:0000256" key="1">
    <source>
        <dbReference type="SAM" id="MobiDB-lite"/>
    </source>
</evidence>
<organism evidence="3 4">
    <name type="scientific">Actinacidiphila rubida</name>
    <dbReference type="NCBI Taxonomy" id="310780"/>
    <lineage>
        <taxon>Bacteria</taxon>
        <taxon>Bacillati</taxon>
        <taxon>Actinomycetota</taxon>
        <taxon>Actinomycetes</taxon>
        <taxon>Kitasatosporales</taxon>
        <taxon>Streptomycetaceae</taxon>
        <taxon>Actinacidiphila</taxon>
    </lineage>
</organism>
<dbReference type="OrthoDB" id="9814648at2"/>
<evidence type="ECO:0000313" key="4">
    <source>
        <dbReference type="Proteomes" id="UP000181951"/>
    </source>
</evidence>
<dbReference type="GO" id="GO:0016747">
    <property type="term" value="F:acyltransferase activity, transferring groups other than amino-acyl groups"/>
    <property type="evidence" value="ECO:0007669"/>
    <property type="project" value="InterPro"/>
</dbReference>
<accession>A0A1H8RPI6</accession>
<dbReference type="PANTHER" id="PTHR43415">
    <property type="entry name" value="SPERMIDINE N(1)-ACETYLTRANSFERASE"/>
    <property type="match status" value="1"/>
</dbReference>
<dbReference type="STRING" id="310780.SAMN05216267_103613"/>
<dbReference type="RefSeq" id="WP_075017889.1">
    <property type="nucleotide sequence ID" value="NZ_FODD01000036.1"/>
</dbReference>
<dbReference type="InterPro" id="IPR016181">
    <property type="entry name" value="Acyl_CoA_acyltransferase"/>
</dbReference>
<reference evidence="3 4" key="1">
    <citation type="submission" date="2016-10" db="EMBL/GenBank/DDBJ databases">
        <authorList>
            <person name="de Groot N.N."/>
        </authorList>
    </citation>
    <scope>NUCLEOTIDE SEQUENCE [LARGE SCALE GENOMIC DNA]</scope>
    <source>
        <strain evidence="3 4">CGMCC 4.2026</strain>
    </source>
</reference>
<dbReference type="Gene3D" id="3.40.630.30">
    <property type="match status" value="1"/>
</dbReference>
<feature type="domain" description="N-acetyltransferase" evidence="2">
    <location>
        <begin position="18"/>
        <end position="175"/>
    </location>
</feature>
<dbReference type="InterPro" id="IPR000182">
    <property type="entry name" value="GNAT_dom"/>
</dbReference>
<dbReference type="SUPFAM" id="SSF55729">
    <property type="entry name" value="Acyl-CoA N-acyltransferases (Nat)"/>
    <property type="match status" value="1"/>
</dbReference>